<dbReference type="EMBL" id="CM040976">
    <property type="protein sequence ID" value="MCJ8729776.1"/>
    <property type="molecule type" value="Genomic_DNA"/>
</dbReference>
<gene>
    <name evidence="1" type="ORF">PDJAM_G00110890</name>
</gene>
<comment type="caution">
    <text evidence="1">The sequence shown here is derived from an EMBL/GenBank/DDBJ whole genome shotgun (WGS) entry which is preliminary data.</text>
</comment>
<dbReference type="Proteomes" id="UP000830395">
    <property type="component" value="Chromosome 2"/>
</dbReference>
<reference evidence="1" key="1">
    <citation type="submission" date="2020-02" db="EMBL/GenBank/DDBJ databases">
        <title>Genome sequencing of the panga catfish, Pangasius djambal.</title>
        <authorList>
            <person name="Wen M."/>
            <person name="Zahm M."/>
            <person name="Roques C."/>
            <person name="Cabau C."/>
            <person name="Klopp C."/>
            <person name="Donnadieu C."/>
            <person name="Jouanno E."/>
            <person name="Avarre J.-C."/>
            <person name="Campet M."/>
            <person name="Ha T."/>
            <person name="Dugue R."/>
            <person name="Lampietro C."/>
            <person name="Louis A."/>
            <person name="Herpin A."/>
            <person name="Echchiki A."/>
            <person name="Berthelot C."/>
            <person name="Parey E."/>
            <person name="Roest-Crollius H."/>
            <person name="Braasch I."/>
            <person name="Postlethwait J.H."/>
            <person name="Bobe J."/>
            <person name="Montfort J."/>
            <person name="Bouchez O."/>
            <person name="Begum T."/>
            <person name="Schartl M."/>
            <person name="Gustiano R."/>
            <person name="Guiguen Y."/>
        </authorList>
    </citation>
    <scope>NUCLEOTIDE SEQUENCE</scope>
    <source>
        <strain evidence="1">Pdj_M5554</strain>
    </source>
</reference>
<organism evidence="1 2">
    <name type="scientific">Pangasius djambal</name>
    <dbReference type="NCBI Taxonomy" id="1691987"/>
    <lineage>
        <taxon>Eukaryota</taxon>
        <taxon>Metazoa</taxon>
        <taxon>Chordata</taxon>
        <taxon>Craniata</taxon>
        <taxon>Vertebrata</taxon>
        <taxon>Euteleostomi</taxon>
        <taxon>Actinopterygii</taxon>
        <taxon>Neopterygii</taxon>
        <taxon>Teleostei</taxon>
        <taxon>Ostariophysi</taxon>
        <taxon>Siluriformes</taxon>
        <taxon>Pangasiidae</taxon>
        <taxon>Pangasius</taxon>
    </lineage>
</organism>
<proteinExistence type="predicted"/>
<protein>
    <submittedName>
        <fullName evidence="1">Uncharacterized protein</fullName>
    </submittedName>
</protein>
<evidence type="ECO:0000313" key="2">
    <source>
        <dbReference type="Proteomes" id="UP000830395"/>
    </source>
</evidence>
<keyword evidence="2" id="KW-1185">Reference proteome</keyword>
<name>A0ACC5Y3S8_9TELE</name>
<evidence type="ECO:0000313" key="1">
    <source>
        <dbReference type="EMBL" id="MCJ8729776.1"/>
    </source>
</evidence>
<accession>A0ACC5Y3S8</accession>
<sequence length="184" mass="19820">MQVCPISLLSQSQRRVTFHLPDGSQESCSDSGLGEPESVGGGTLLSKPLPLAQEEFYEQDKRTEADGNSDPNSDGLLGPRGLMEATEMCTQECLVLGHSDNCWMPPKSPASSYGGGQNEWTKDKLLNGHTLNRGWKSSHEHFGERKSFSVGGVGVSGHITDIPLASLKSYQASSGTENPKEQQL</sequence>